<feature type="repeat" description="ANK" evidence="3">
    <location>
        <begin position="316"/>
        <end position="348"/>
    </location>
</feature>
<dbReference type="PANTHER" id="PTHR24126">
    <property type="entry name" value="ANKYRIN REPEAT, PH AND SEC7 DOMAIN CONTAINING PROTEIN SECG-RELATED"/>
    <property type="match status" value="1"/>
</dbReference>
<dbReference type="Pfam" id="PF12796">
    <property type="entry name" value="Ank_2"/>
    <property type="match status" value="6"/>
</dbReference>
<feature type="repeat" description="ANK" evidence="3">
    <location>
        <begin position="250"/>
        <end position="282"/>
    </location>
</feature>
<evidence type="ECO:0000313" key="5">
    <source>
        <dbReference type="EMBL" id="PFX19576.1"/>
    </source>
</evidence>
<evidence type="ECO:0000256" key="1">
    <source>
        <dbReference type="ARBA" id="ARBA00022737"/>
    </source>
</evidence>
<keyword evidence="2 3" id="KW-0040">ANK repeat</keyword>
<feature type="repeat" description="ANK" evidence="3">
    <location>
        <begin position="685"/>
        <end position="717"/>
    </location>
</feature>
<dbReference type="AlphaFoldDB" id="A0A2B4RQX9"/>
<feature type="repeat" description="ANK" evidence="3">
    <location>
        <begin position="580"/>
        <end position="612"/>
    </location>
</feature>
<feature type="compositionally biased region" description="Polar residues" evidence="4">
    <location>
        <begin position="147"/>
        <end position="161"/>
    </location>
</feature>
<gene>
    <name evidence="5" type="primary">ANK2</name>
    <name evidence="5" type="ORF">AWC38_SpisGene16014</name>
</gene>
<dbReference type="InterPro" id="IPR002110">
    <property type="entry name" value="Ankyrin_rpt"/>
</dbReference>
<feature type="compositionally biased region" description="Basic and acidic residues" evidence="4">
    <location>
        <begin position="134"/>
        <end position="145"/>
    </location>
</feature>
<dbReference type="OrthoDB" id="1577640at2759"/>
<keyword evidence="6" id="KW-1185">Reference proteome</keyword>
<evidence type="ECO:0000256" key="2">
    <source>
        <dbReference type="ARBA" id="ARBA00023043"/>
    </source>
</evidence>
<feature type="repeat" description="ANK" evidence="3">
    <location>
        <begin position="448"/>
        <end position="480"/>
    </location>
</feature>
<dbReference type="SUPFAM" id="SSF48403">
    <property type="entry name" value="Ankyrin repeat"/>
    <property type="match status" value="2"/>
</dbReference>
<comment type="caution">
    <text evidence="5">The sequence shown here is derived from an EMBL/GenBank/DDBJ whole genome shotgun (WGS) entry which is preliminary data.</text>
</comment>
<dbReference type="Proteomes" id="UP000225706">
    <property type="component" value="Unassembled WGS sequence"/>
</dbReference>
<evidence type="ECO:0000256" key="4">
    <source>
        <dbReference type="SAM" id="MobiDB-lite"/>
    </source>
</evidence>
<feature type="region of interest" description="Disordered" evidence="4">
    <location>
        <begin position="116"/>
        <end position="167"/>
    </location>
</feature>
<name>A0A2B4RQX9_STYPI</name>
<dbReference type="PROSITE" id="PS50088">
    <property type="entry name" value="ANK_REPEAT"/>
    <property type="match status" value="8"/>
</dbReference>
<organism evidence="5 6">
    <name type="scientific">Stylophora pistillata</name>
    <name type="common">Smooth cauliflower coral</name>
    <dbReference type="NCBI Taxonomy" id="50429"/>
    <lineage>
        <taxon>Eukaryota</taxon>
        <taxon>Metazoa</taxon>
        <taxon>Cnidaria</taxon>
        <taxon>Anthozoa</taxon>
        <taxon>Hexacorallia</taxon>
        <taxon>Scleractinia</taxon>
        <taxon>Astrocoeniina</taxon>
        <taxon>Pocilloporidae</taxon>
        <taxon>Stylophora</taxon>
    </lineage>
</organism>
<dbReference type="STRING" id="50429.A0A2B4RQX9"/>
<evidence type="ECO:0000256" key="3">
    <source>
        <dbReference type="PROSITE-ProRule" id="PRU00023"/>
    </source>
</evidence>
<dbReference type="InterPro" id="IPR036770">
    <property type="entry name" value="Ankyrin_rpt-contain_sf"/>
</dbReference>
<proteinExistence type="predicted"/>
<feature type="repeat" description="ANK" evidence="3">
    <location>
        <begin position="817"/>
        <end position="849"/>
    </location>
</feature>
<dbReference type="SMART" id="SM00248">
    <property type="entry name" value="ANK"/>
    <property type="match status" value="18"/>
</dbReference>
<accession>A0A2B4RQX9</accession>
<dbReference type="PANTHER" id="PTHR24126:SF14">
    <property type="entry name" value="ANK_REP_REGION DOMAIN-CONTAINING PROTEIN"/>
    <property type="match status" value="1"/>
</dbReference>
<dbReference type="Gene3D" id="1.25.40.20">
    <property type="entry name" value="Ankyrin repeat-containing domain"/>
    <property type="match status" value="3"/>
</dbReference>
<feature type="compositionally biased region" description="Basic and acidic residues" evidence="4">
    <location>
        <begin position="188"/>
        <end position="197"/>
    </location>
</feature>
<feature type="repeat" description="ANK" evidence="3">
    <location>
        <begin position="514"/>
        <end position="546"/>
    </location>
</feature>
<protein>
    <submittedName>
        <fullName evidence="5">Ankyrin-2</fullName>
    </submittedName>
</protein>
<feature type="region of interest" description="Disordered" evidence="4">
    <location>
        <begin position="187"/>
        <end position="215"/>
    </location>
</feature>
<dbReference type="EMBL" id="LSMT01000354">
    <property type="protein sequence ID" value="PFX19576.1"/>
    <property type="molecule type" value="Genomic_DNA"/>
</dbReference>
<reference evidence="6" key="1">
    <citation type="journal article" date="2017" name="bioRxiv">
        <title>Comparative analysis of the genomes of Stylophora pistillata and Acropora digitifera provides evidence for extensive differences between species of corals.</title>
        <authorList>
            <person name="Voolstra C.R."/>
            <person name="Li Y."/>
            <person name="Liew Y.J."/>
            <person name="Baumgarten S."/>
            <person name="Zoccola D."/>
            <person name="Flot J.-F."/>
            <person name="Tambutte S."/>
            <person name="Allemand D."/>
            <person name="Aranda M."/>
        </authorList>
    </citation>
    <scope>NUCLEOTIDE SEQUENCE [LARGE SCALE GENOMIC DNA]</scope>
</reference>
<feature type="repeat" description="ANK" evidence="3">
    <location>
        <begin position="382"/>
        <end position="414"/>
    </location>
</feature>
<sequence length="905" mass="99760">MADTSELNGDESSAFICQVVDDTSETFFDVKSFELKRIDQEFILCDGHMKYRHFAEFVGTSNRKPYGAVILTRGENPKAVGILNFSDDENKEILPILLPDSQIRYLEASCLQGEQIERNKERESGTGPDTTPHNVEKREDMKRDNSAVLTQTVPDNSNKTQPTERNERDVCIASCAAVEEASCLQGEQIERNKERESGTGPDTTPHNVEKREDMKRDNRAVLTQTGESGDTNVIDLILTNLPDLESKTAQGYTPLMVAAFHGKLDAVKWFLEKGANVTCVDNNRLNALHCAAQGGDTDVIDLILTHLPDIESKTAEGHTPLMVAAANGKLHAVKWFLEKGANVTCVDKTRWNMLHSAAQSGDTNVIDLILTNLPDLESKTAQGYTPLMVAAFHGKLDAVKWFLEKGANVTCVDNNRLNALHCAAQGGDTDVIDLILTHLPDIESKTAEGHTPLMVAAANGKLHAVKWFLGKGANVTCVDNSRWNMLHSAAHGGDTDVIDLILTHLPDIESKTAEGFTPLMVAALQGKLHAVKWFLEKGAIVTCVDNNRWNMLHFAARGGDTDVIDLILTHLPDIESKTAHGSTPLIIAVCFGKRQDVKYLLERGANPFTKDNDGRDSLYYASSRDPDVLEFLLSYVASIHPPKWKWYKSVMQPRIQITALNVEKPVVVSDLILTQLPSFESKTAEAYTPLMVAALNGKLHAVKWFLEKGAYVTCVNNRRWSMLHIAARGGDTDIIDLILTHLPNIESKTAKGFTPLVVAAFTAKLYAVKWFLEKGENVTCVHNDRWNMLHSAAQGGDTDVIGLILTHLPNIESKTAEGYTPLMVAAFNGKLPAVKWFLVKGANLTCVDNRRWNMIHFSAQGGDTDVIDLILIHVSDIVSKRVKGYTPLIVASLNGKLHARSEMLS</sequence>
<evidence type="ECO:0000313" key="6">
    <source>
        <dbReference type="Proteomes" id="UP000225706"/>
    </source>
</evidence>
<keyword evidence="1" id="KW-0677">Repeat</keyword>
<dbReference type="PROSITE" id="PS50297">
    <property type="entry name" value="ANK_REP_REGION"/>
    <property type="match status" value="8"/>
</dbReference>